<protein>
    <submittedName>
        <fullName evidence="2">Uncharacterized protein</fullName>
    </submittedName>
</protein>
<reference evidence="2" key="2">
    <citation type="journal article" date="2023" name="IMA Fungus">
        <title>Comparative genomic study of the Penicillium genus elucidates a diverse pangenome and 15 lateral gene transfer events.</title>
        <authorList>
            <person name="Petersen C."/>
            <person name="Sorensen T."/>
            <person name="Nielsen M.R."/>
            <person name="Sondergaard T.E."/>
            <person name="Sorensen J.L."/>
            <person name="Fitzpatrick D.A."/>
            <person name="Frisvad J.C."/>
            <person name="Nielsen K.L."/>
        </authorList>
    </citation>
    <scope>NUCLEOTIDE SEQUENCE</scope>
    <source>
        <strain evidence="2">IBT 35675</strain>
    </source>
</reference>
<reference evidence="2" key="1">
    <citation type="submission" date="2022-12" db="EMBL/GenBank/DDBJ databases">
        <authorList>
            <person name="Petersen C."/>
        </authorList>
    </citation>
    <scope>NUCLEOTIDE SEQUENCE</scope>
    <source>
        <strain evidence="2">IBT 35675</strain>
    </source>
</reference>
<sequence length="186" mass="20782">MIKKKDRSSRLFPRPEADPRKKSMNAFSEDYPAKQLKSIQWFTRYWSTNNMPSSARGHTQRVCDQAARSQLPNLAPSLLRKLGCIGLKNTGGHSKVAFQFKGCCSAENVRMAELTENQRNGGERGQLDSRGLPTAGRTSPVAYPSDPIFGNQISPDRILFSSEPRLHLPLRVFPSGTRTGYKVDLT</sequence>
<comment type="caution">
    <text evidence="2">The sequence shown here is derived from an EMBL/GenBank/DDBJ whole genome shotgun (WGS) entry which is preliminary data.</text>
</comment>
<proteinExistence type="predicted"/>
<dbReference type="Proteomes" id="UP001148299">
    <property type="component" value="Unassembled WGS sequence"/>
</dbReference>
<evidence type="ECO:0000313" key="3">
    <source>
        <dbReference type="Proteomes" id="UP001148299"/>
    </source>
</evidence>
<dbReference type="EMBL" id="JAPZBR010000002">
    <property type="protein sequence ID" value="KAJ5362139.1"/>
    <property type="molecule type" value="Genomic_DNA"/>
</dbReference>
<organism evidence="2 3">
    <name type="scientific">Penicillium brevicompactum</name>
    <dbReference type="NCBI Taxonomy" id="5074"/>
    <lineage>
        <taxon>Eukaryota</taxon>
        <taxon>Fungi</taxon>
        <taxon>Dikarya</taxon>
        <taxon>Ascomycota</taxon>
        <taxon>Pezizomycotina</taxon>
        <taxon>Eurotiomycetes</taxon>
        <taxon>Eurotiomycetidae</taxon>
        <taxon>Eurotiales</taxon>
        <taxon>Aspergillaceae</taxon>
        <taxon>Penicillium</taxon>
    </lineage>
</organism>
<dbReference type="AlphaFoldDB" id="A0A9W9UZD5"/>
<evidence type="ECO:0000313" key="2">
    <source>
        <dbReference type="EMBL" id="KAJ5362139.1"/>
    </source>
</evidence>
<name>A0A9W9UZD5_PENBR</name>
<accession>A0A9W9UZD5</accession>
<evidence type="ECO:0000256" key="1">
    <source>
        <dbReference type="SAM" id="MobiDB-lite"/>
    </source>
</evidence>
<keyword evidence="3" id="KW-1185">Reference proteome</keyword>
<feature type="region of interest" description="Disordered" evidence="1">
    <location>
        <begin position="1"/>
        <end position="27"/>
    </location>
</feature>
<feature type="region of interest" description="Disordered" evidence="1">
    <location>
        <begin position="118"/>
        <end position="146"/>
    </location>
</feature>
<gene>
    <name evidence="2" type="ORF">N7541_002983</name>
</gene>